<evidence type="ECO:0000313" key="1">
    <source>
        <dbReference type="EMBL" id="GMQ61963.1"/>
    </source>
</evidence>
<proteinExistence type="predicted"/>
<protein>
    <submittedName>
        <fullName evidence="1">Uncharacterized protein</fullName>
    </submittedName>
</protein>
<evidence type="ECO:0000313" key="2">
    <source>
        <dbReference type="Proteomes" id="UP001374599"/>
    </source>
</evidence>
<gene>
    <name evidence="1" type="ORF">AN2V17_11930</name>
</gene>
<organism evidence="1 2">
    <name type="scientific">Vallitalea maricola</name>
    <dbReference type="NCBI Taxonomy" id="3074433"/>
    <lineage>
        <taxon>Bacteria</taxon>
        <taxon>Bacillati</taxon>
        <taxon>Bacillota</taxon>
        <taxon>Clostridia</taxon>
        <taxon>Lachnospirales</taxon>
        <taxon>Vallitaleaceae</taxon>
        <taxon>Vallitalea</taxon>
    </lineage>
</organism>
<comment type="caution">
    <text evidence="1">The sequence shown here is derived from an EMBL/GenBank/DDBJ whole genome shotgun (WGS) entry which is preliminary data.</text>
</comment>
<accession>A0ACB5UJ65</accession>
<dbReference type="Proteomes" id="UP001374599">
    <property type="component" value="Unassembled WGS sequence"/>
</dbReference>
<name>A0ACB5UJ65_9FIRM</name>
<keyword evidence="2" id="KW-1185">Reference proteome</keyword>
<sequence>MKRVIAVLLILSMVLMGCGSAKENDSTKKESPTKGTEAKEVELKLFIAQPRFREIYEDYIDKFAEEYEQETGIKVTYSLEMPSADTAKEILKTRLSTGDDLDIFAFNAINEKVQYYKAGYLEDLSNEPWTADLYDTAKQAVTYEDKVVALPLESLTWGILYNKDLFEELELQPALTLSDLQANTEAIAAAGKTPFLTAYNEAWIPQLLLPLTVGAYVNTSNPDFIDKMYVGESSFEEIKDMFNVIDLIHTNANKNGLEVGGVDGCAEFASGEYGMWVQGPWYSSTILESNPDFNIGVAPLPVNDDPKAAMINASVSTSLGVSKFSKNKEVAKALVAYFLNPETSTEFFTSCQFNPISNIHTFEAYPWINEAVSYVEQRKSYVDPSIPQAVKDESGKALQGYYSNTATADDVIAALNEAWRLFNEINQ</sequence>
<dbReference type="EMBL" id="BTPU01000018">
    <property type="protein sequence ID" value="GMQ61963.1"/>
    <property type="molecule type" value="Genomic_DNA"/>
</dbReference>
<reference evidence="1" key="1">
    <citation type="submission" date="2023-09" db="EMBL/GenBank/DDBJ databases">
        <title>Vallitalea sediminicola and Vallitalea maricola sp. nov., anaerobic bacteria isolated from marine sediment.</title>
        <authorList>
            <person name="Hirano S."/>
            <person name="Maeda A."/>
            <person name="Terahara T."/>
            <person name="Mori K."/>
            <person name="Hamada M."/>
            <person name="Matsumoto R."/>
            <person name="Kobayashi T."/>
        </authorList>
    </citation>
    <scope>NUCLEOTIDE SEQUENCE</scope>
    <source>
        <strain evidence="1">AN17-2</strain>
    </source>
</reference>